<dbReference type="CDD" id="cd02982">
    <property type="entry name" value="PDI_b'_family"/>
    <property type="match status" value="1"/>
</dbReference>
<dbReference type="CDD" id="cd02981">
    <property type="entry name" value="PDI_b_family"/>
    <property type="match status" value="1"/>
</dbReference>
<dbReference type="AlphaFoldDB" id="A0A137PD51"/>
<keyword evidence="19" id="KW-1185">Reference proteome</keyword>
<dbReference type="FunFam" id="3.40.30.10:FF:000185">
    <property type="entry name" value="Protein disulfide-isomerase"/>
    <property type="match status" value="1"/>
</dbReference>
<keyword evidence="8" id="KW-0256">Endoplasmic reticulum</keyword>
<evidence type="ECO:0000256" key="11">
    <source>
        <dbReference type="ARBA" id="ARBA00023284"/>
    </source>
</evidence>
<evidence type="ECO:0000256" key="2">
    <source>
        <dbReference type="ARBA" id="ARBA00002692"/>
    </source>
</evidence>
<dbReference type="EMBL" id="KQ964444">
    <property type="protein sequence ID" value="KXN72927.1"/>
    <property type="molecule type" value="Genomic_DNA"/>
</dbReference>
<dbReference type="CDD" id="cd02961">
    <property type="entry name" value="PDI_a_family"/>
    <property type="match status" value="1"/>
</dbReference>
<dbReference type="InterPro" id="IPR005788">
    <property type="entry name" value="PDI_thioredoxin-like_dom"/>
</dbReference>
<comment type="function">
    <text evidence="2">Participates in the folding of proteins containing disulfide bonds, may be involved in glycosylation, prolyl hydroxylation and triglyceride transfer.</text>
</comment>
<evidence type="ECO:0000256" key="16">
    <source>
        <dbReference type="SAM" id="MobiDB-lite"/>
    </source>
</evidence>
<dbReference type="InterPro" id="IPR013766">
    <property type="entry name" value="Thioredoxin_domain"/>
</dbReference>
<dbReference type="STRING" id="796925.A0A137PD51"/>
<evidence type="ECO:0000256" key="6">
    <source>
        <dbReference type="ARBA" id="ARBA00022729"/>
    </source>
</evidence>
<dbReference type="PRINTS" id="PR00421">
    <property type="entry name" value="THIOREDOXIN"/>
</dbReference>
<dbReference type="FunFam" id="3.40.30.10:FF:000139">
    <property type="entry name" value="Protein disulfide-isomerase"/>
    <property type="match status" value="1"/>
</dbReference>
<feature type="chain" id="PRO_5007230198" description="Protein disulfide-isomerase" evidence="15">
    <location>
        <begin position="20"/>
        <end position="498"/>
    </location>
</feature>
<dbReference type="PROSITE" id="PS51352">
    <property type="entry name" value="THIOREDOXIN_2"/>
    <property type="match status" value="2"/>
</dbReference>
<evidence type="ECO:0000256" key="14">
    <source>
        <dbReference type="RuleBase" id="RU004208"/>
    </source>
</evidence>
<dbReference type="EC" id="5.3.4.1" evidence="5 15"/>
<dbReference type="Proteomes" id="UP000070444">
    <property type="component" value="Unassembled WGS sequence"/>
</dbReference>
<organism evidence="18 19">
    <name type="scientific">Conidiobolus coronatus (strain ATCC 28846 / CBS 209.66 / NRRL 28638)</name>
    <name type="common">Delacroixia coronata</name>
    <dbReference type="NCBI Taxonomy" id="796925"/>
    <lineage>
        <taxon>Eukaryota</taxon>
        <taxon>Fungi</taxon>
        <taxon>Fungi incertae sedis</taxon>
        <taxon>Zoopagomycota</taxon>
        <taxon>Entomophthoromycotina</taxon>
        <taxon>Entomophthoromycetes</taxon>
        <taxon>Entomophthorales</taxon>
        <taxon>Ancylistaceae</taxon>
        <taxon>Conidiobolus</taxon>
    </lineage>
</organism>
<dbReference type="InterPro" id="IPR017937">
    <property type="entry name" value="Thioredoxin_CS"/>
</dbReference>
<dbReference type="NCBIfam" id="TIGR01126">
    <property type="entry name" value="pdi_dom"/>
    <property type="match status" value="2"/>
</dbReference>
<evidence type="ECO:0000256" key="4">
    <source>
        <dbReference type="ARBA" id="ARBA00006347"/>
    </source>
</evidence>
<comment type="subcellular location">
    <subcellularLocation>
        <location evidence="3">Endoplasmic reticulum lumen</location>
    </subcellularLocation>
</comment>
<comment type="similarity">
    <text evidence="4 14">Belongs to the protein disulfide isomerase family.</text>
</comment>
<dbReference type="GO" id="GO:0005788">
    <property type="term" value="C:endoplasmic reticulum lumen"/>
    <property type="evidence" value="ECO:0007669"/>
    <property type="project" value="UniProtKB-SubCell"/>
</dbReference>
<protein>
    <recommendedName>
        <fullName evidence="12 15">Protein disulfide-isomerase</fullName>
        <ecNumber evidence="5 15">5.3.4.1</ecNumber>
    </recommendedName>
</protein>
<name>A0A137PD51_CONC2</name>
<feature type="domain" description="Thioredoxin" evidence="17">
    <location>
        <begin position="343"/>
        <end position="473"/>
    </location>
</feature>
<dbReference type="OrthoDB" id="427280at2759"/>
<accession>A0A137PD51</accession>
<dbReference type="CDD" id="cd02995">
    <property type="entry name" value="PDI_a_PDI_a'_C"/>
    <property type="match status" value="1"/>
</dbReference>
<feature type="domain" description="Thioredoxin" evidence="17">
    <location>
        <begin position="13"/>
        <end position="137"/>
    </location>
</feature>
<evidence type="ECO:0000256" key="12">
    <source>
        <dbReference type="ARBA" id="ARBA00039846"/>
    </source>
</evidence>
<evidence type="ECO:0000256" key="13">
    <source>
        <dbReference type="PIRSR" id="PIRSR605792-51"/>
    </source>
</evidence>
<evidence type="ECO:0000256" key="8">
    <source>
        <dbReference type="ARBA" id="ARBA00022824"/>
    </source>
</evidence>
<dbReference type="FunFam" id="3.40.30.10:FF:000027">
    <property type="entry name" value="protein disulfide-isomerase A2"/>
    <property type="match status" value="1"/>
</dbReference>
<keyword evidence="11 13" id="KW-0676">Redox-active center</keyword>
<dbReference type="PANTHER" id="PTHR18929:SF132">
    <property type="entry name" value="PROTEIN DISULFIDE-ISOMERASE A3"/>
    <property type="match status" value="1"/>
</dbReference>
<evidence type="ECO:0000256" key="1">
    <source>
        <dbReference type="ARBA" id="ARBA00001182"/>
    </source>
</evidence>
<evidence type="ECO:0000256" key="10">
    <source>
        <dbReference type="ARBA" id="ARBA00023235"/>
    </source>
</evidence>
<dbReference type="GO" id="GO:0034976">
    <property type="term" value="P:response to endoplasmic reticulum stress"/>
    <property type="evidence" value="ECO:0007669"/>
    <property type="project" value="TreeGrafter"/>
</dbReference>
<evidence type="ECO:0000259" key="17">
    <source>
        <dbReference type="PROSITE" id="PS51352"/>
    </source>
</evidence>
<dbReference type="FunFam" id="3.40.30.10:FF:000017">
    <property type="entry name" value="Protein disulfide-isomerase A4"/>
    <property type="match status" value="1"/>
</dbReference>
<keyword evidence="7" id="KW-0677">Repeat</keyword>
<evidence type="ECO:0000256" key="3">
    <source>
        <dbReference type="ARBA" id="ARBA00004319"/>
    </source>
</evidence>
<reference evidence="18 19" key="1">
    <citation type="journal article" date="2015" name="Genome Biol. Evol.">
        <title>Phylogenomic analyses indicate that early fungi evolved digesting cell walls of algal ancestors of land plants.</title>
        <authorList>
            <person name="Chang Y."/>
            <person name="Wang S."/>
            <person name="Sekimoto S."/>
            <person name="Aerts A.L."/>
            <person name="Choi C."/>
            <person name="Clum A."/>
            <person name="LaButti K.M."/>
            <person name="Lindquist E.A."/>
            <person name="Yee Ngan C."/>
            <person name="Ohm R.A."/>
            <person name="Salamov A.A."/>
            <person name="Grigoriev I.V."/>
            <person name="Spatafora J.W."/>
            <person name="Berbee M.L."/>
        </authorList>
    </citation>
    <scope>NUCLEOTIDE SEQUENCE [LARGE SCALE GENOMIC DNA]</scope>
    <source>
        <strain evidence="18 19">NRRL 28638</strain>
    </source>
</reference>
<feature type="disulfide bond" description="Redox-active" evidence="13">
    <location>
        <begin position="393"/>
        <end position="396"/>
    </location>
</feature>
<evidence type="ECO:0000256" key="5">
    <source>
        <dbReference type="ARBA" id="ARBA00012723"/>
    </source>
</evidence>
<dbReference type="Pfam" id="PF13848">
    <property type="entry name" value="Thioredoxin_6"/>
    <property type="match status" value="1"/>
</dbReference>
<dbReference type="GO" id="GO:0003756">
    <property type="term" value="F:protein disulfide isomerase activity"/>
    <property type="evidence" value="ECO:0007669"/>
    <property type="project" value="UniProtKB-EC"/>
</dbReference>
<dbReference type="PROSITE" id="PS00194">
    <property type="entry name" value="THIOREDOXIN_1"/>
    <property type="match status" value="2"/>
</dbReference>
<dbReference type="PANTHER" id="PTHR18929">
    <property type="entry name" value="PROTEIN DISULFIDE ISOMERASE"/>
    <property type="match status" value="1"/>
</dbReference>
<dbReference type="InterPro" id="IPR036249">
    <property type="entry name" value="Thioredoxin-like_sf"/>
</dbReference>
<dbReference type="GO" id="GO:0006457">
    <property type="term" value="P:protein folding"/>
    <property type="evidence" value="ECO:0007669"/>
    <property type="project" value="TreeGrafter"/>
</dbReference>
<evidence type="ECO:0000256" key="9">
    <source>
        <dbReference type="ARBA" id="ARBA00023157"/>
    </source>
</evidence>
<dbReference type="OMA" id="FFGMKKD"/>
<feature type="region of interest" description="Disordered" evidence="16">
    <location>
        <begin position="472"/>
        <end position="498"/>
    </location>
</feature>
<keyword evidence="9 13" id="KW-1015">Disulfide bond</keyword>
<dbReference type="Pfam" id="PF00085">
    <property type="entry name" value="Thioredoxin"/>
    <property type="match status" value="2"/>
</dbReference>
<evidence type="ECO:0000313" key="18">
    <source>
        <dbReference type="EMBL" id="KXN72927.1"/>
    </source>
</evidence>
<keyword evidence="10 15" id="KW-0413">Isomerase</keyword>
<evidence type="ECO:0000256" key="15">
    <source>
        <dbReference type="RuleBase" id="RU361130"/>
    </source>
</evidence>
<feature type="signal peptide" evidence="15">
    <location>
        <begin position="1"/>
        <end position="19"/>
    </location>
</feature>
<dbReference type="SUPFAM" id="SSF52833">
    <property type="entry name" value="Thioredoxin-like"/>
    <property type="match status" value="4"/>
</dbReference>
<sequence>MKLTSTLLFPLALLSGAFASDDAENATNADTKVEVLTTDTFDDYIKHDSLVLVKFYAPWCGHCKSMAPAYDKASITLAEKNIKLGKVDCTVETELCNKYDVQGFPTLKIFSDGENTEYNGGRDEDAIVSTMVRKSLPAVSELTSENFEEFSTSEKVVVIGYFDDAESDEYKVFEKAAKNLNDDYTFGAVVDSKLAKKHKVKVPAVVVHKKFDEPTADVEYNEDHKTLVKDIKSAATPLIGDIGPQNYASYVESKLPLAYIFIESEEHREEFEPIFKPIAKEHKGDINFVFINATMFGRQAEVINLEQKFPAFGIQQLEPAGKFPFDQSKDLTEKAVAKFVKDFAAGKLEPSVKSEPIPEGKDGNTTVLVAKNFVDVVLDKTKDVLVEFYAPWCGHCKRLAPIYDELAALYPEDSNVVVAKFDAIANDIPVGVDVEVQGFPTIKLFKAKDNKVIDFEGERTVEGFVSFLNDNADSKFEPELPASEDESEEKEDAEDEEL</sequence>
<keyword evidence="6 15" id="KW-0732">Signal</keyword>
<evidence type="ECO:0000256" key="7">
    <source>
        <dbReference type="ARBA" id="ARBA00022737"/>
    </source>
</evidence>
<feature type="disulfide bond" description="Redox-active" evidence="13">
    <location>
        <begin position="60"/>
        <end position="63"/>
    </location>
</feature>
<evidence type="ECO:0000313" key="19">
    <source>
        <dbReference type="Proteomes" id="UP000070444"/>
    </source>
</evidence>
<gene>
    <name evidence="18" type="ORF">CONCODRAFT_15852</name>
</gene>
<feature type="compositionally biased region" description="Acidic residues" evidence="16">
    <location>
        <begin position="482"/>
        <end position="498"/>
    </location>
</feature>
<dbReference type="Gene3D" id="3.40.30.10">
    <property type="entry name" value="Glutaredoxin"/>
    <property type="match status" value="4"/>
</dbReference>
<dbReference type="InterPro" id="IPR005792">
    <property type="entry name" value="Prot_disulphide_isomerase"/>
</dbReference>
<comment type="catalytic activity">
    <reaction evidence="1 15">
        <text>Catalyzes the rearrangement of -S-S- bonds in proteins.</text>
        <dbReference type="EC" id="5.3.4.1"/>
    </reaction>
</comment>
<proteinExistence type="inferred from homology"/>
<dbReference type="NCBIfam" id="TIGR01130">
    <property type="entry name" value="ER_PDI_fam"/>
    <property type="match status" value="1"/>
</dbReference>